<dbReference type="PROSITE" id="PS00518">
    <property type="entry name" value="ZF_RING_1"/>
    <property type="match status" value="1"/>
</dbReference>
<dbReference type="PROSITE" id="PS50089">
    <property type="entry name" value="ZF_RING_2"/>
    <property type="match status" value="1"/>
</dbReference>
<reference evidence="3" key="2">
    <citation type="submission" date="2022-06" db="UniProtKB">
        <authorList>
            <consortium name="EnsemblMetazoa"/>
        </authorList>
    </citation>
    <scope>IDENTIFICATION</scope>
    <source>
        <strain evidence="3">PS312</strain>
    </source>
</reference>
<evidence type="ECO:0000313" key="4">
    <source>
        <dbReference type="Proteomes" id="UP000005239"/>
    </source>
</evidence>
<proteinExistence type="predicted"/>
<feature type="region of interest" description="Disordered" evidence="2">
    <location>
        <begin position="167"/>
        <end position="210"/>
    </location>
</feature>
<dbReference type="PANTHER" id="PTHR16450">
    <property type="entry name" value="RING FINGER PROTEIN 186"/>
    <property type="match status" value="1"/>
</dbReference>
<dbReference type="Proteomes" id="UP000005239">
    <property type="component" value="Unassembled WGS sequence"/>
</dbReference>
<dbReference type="PANTHER" id="PTHR16450:SF1">
    <property type="entry name" value="PROTEIN CBG12045"/>
    <property type="match status" value="1"/>
</dbReference>
<dbReference type="SUPFAM" id="SSF57850">
    <property type="entry name" value="RING/U-box"/>
    <property type="match status" value="1"/>
</dbReference>
<dbReference type="EnsemblMetazoa" id="PPA26033.1">
    <property type="protein sequence ID" value="PPA26033.1"/>
    <property type="gene ID" value="WBGene00115587"/>
</dbReference>
<reference evidence="4" key="1">
    <citation type="journal article" date="2008" name="Nat. Genet.">
        <title>The Pristionchus pacificus genome provides a unique perspective on nematode lifestyle and parasitism.</title>
        <authorList>
            <person name="Dieterich C."/>
            <person name="Clifton S.W."/>
            <person name="Schuster L.N."/>
            <person name="Chinwalla A."/>
            <person name="Delehaunty K."/>
            <person name="Dinkelacker I."/>
            <person name="Fulton L."/>
            <person name="Fulton R."/>
            <person name="Godfrey J."/>
            <person name="Minx P."/>
            <person name="Mitreva M."/>
            <person name="Roeseler W."/>
            <person name="Tian H."/>
            <person name="Witte H."/>
            <person name="Yang S.P."/>
            <person name="Wilson R.K."/>
            <person name="Sommer R.J."/>
        </authorList>
    </citation>
    <scope>NUCLEOTIDE SEQUENCE [LARGE SCALE GENOMIC DNA]</scope>
    <source>
        <strain evidence="4">PS312</strain>
    </source>
</reference>
<dbReference type="InterPro" id="IPR013083">
    <property type="entry name" value="Znf_RING/FYVE/PHD"/>
</dbReference>
<evidence type="ECO:0000256" key="1">
    <source>
        <dbReference type="SAM" id="Coils"/>
    </source>
</evidence>
<gene>
    <name evidence="3" type="primary">WBGene00115587</name>
</gene>
<dbReference type="AlphaFoldDB" id="A0A2A6BKI7"/>
<dbReference type="InterPro" id="IPR017907">
    <property type="entry name" value="Znf_RING_CS"/>
</dbReference>
<evidence type="ECO:0000313" key="3">
    <source>
        <dbReference type="EnsemblMetazoa" id="PPA26033.1"/>
    </source>
</evidence>
<feature type="coiled-coil region" evidence="1">
    <location>
        <begin position="13"/>
        <end position="40"/>
    </location>
</feature>
<dbReference type="InterPro" id="IPR001841">
    <property type="entry name" value="Znf_RING"/>
</dbReference>
<dbReference type="CDD" id="cd16449">
    <property type="entry name" value="RING-HC"/>
    <property type="match status" value="1"/>
</dbReference>
<dbReference type="OrthoDB" id="2401875at2759"/>
<feature type="compositionally biased region" description="Acidic residues" evidence="2">
    <location>
        <begin position="167"/>
        <end position="179"/>
    </location>
</feature>
<accession>A0A2A6BKI7</accession>
<dbReference type="Pfam" id="PF14634">
    <property type="entry name" value="zf-RING_5"/>
    <property type="match status" value="1"/>
</dbReference>
<dbReference type="Gene3D" id="3.30.40.10">
    <property type="entry name" value="Zinc/RING finger domain, C3HC4 (zinc finger)"/>
    <property type="match status" value="1"/>
</dbReference>
<evidence type="ECO:0000256" key="2">
    <source>
        <dbReference type="SAM" id="MobiDB-lite"/>
    </source>
</evidence>
<name>A0A2A6BKI7_PRIPA</name>
<feature type="coiled-coil region" evidence="1">
    <location>
        <begin position="65"/>
        <end position="99"/>
    </location>
</feature>
<dbReference type="SMART" id="SM00184">
    <property type="entry name" value="RING"/>
    <property type="match status" value="1"/>
</dbReference>
<keyword evidence="4" id="KW-1185">Reference proteome</keyword>
<sequence length="348" mass="39814">MDTAHVEMSAADLQLAQQHRQQIAAEIEEHQRRRNAAVRSILMCKNLSYLDMIRTMKRHHEHDIKMILDSQREEIEELKTSYEKEVDDLEARLTKDIEEEMRELQWTLEERLPQRVRELMEVIPVFEADEVEAEAPAPDAESAPDAEVLELAGFADTQAIREGADAVVEDAEVDSEEEERERRRINRQVLRQSSQGETNREHLDFSPLDASDVIDDADEEDLSDNENDRLNHSFGSATTELVSDEDEDHVDAETAAAATRETIKTLREQNEQCTSNGFRFSRICPICSDSPLHRAVFTSCGHSICLACAEEIKLVAEESEEVDLACPMCREEGEFVKLWEQRLEQDST</sequence>
<organism evidence="3 4">
    <name type="scientific">Pristionchus pacificus</name>
    <name type="common">Parasitic nematode worm</name>
    <dbReference type="NCBI Taxonomy" id="54126"/>
    <lineage>
        <taxon>Eukaryota</taxon>
        <taxon>Metazoa</taxon>
        <taxon>Ecdysozoa</taxon>
        <taxon>Nematoda</taxon>
        <taxon>Chromadorea</taxon>
        <taxon>Rhabditida</taxon>
        <taxon>Rhabditina</taxon>
        <taxon>Diplogasteromorpha</taxon>
        <taxon>Diplogasteroidea</taxon>
        <taxon>Neodiplogasteridae</taxon>
        <taxon>Pristionchus</taxon>
    </lineage>
</organism>
<accession>A0A8R1UFP4</accession>
<keyword evidence="1" id="KW-0175">Coiled coil</keyword>
<protein>
    <submittedName>
        <fullName evidence="3">RING-type domain-containing protein</fullName>
    </submittedName>
</protein>